<keyword evidence="12" id="KW-0969">Cilium</keyword>
<dbReference type="Pfam" id="PF22638">
    <property type="entry name" value="FlgK_D1"/>
    <property type="match status" value="1"/>
</dbReference>
<dbReference type="SUPFAM" id="SSF64518">
    <property type="entry name" value="Phase 1 flagellin"/>
    <property type="match status" value="1"/>
</dbReference>
<dbReference type="PANTHER" id="PTHR30033">
    <property type="entry name" value="FLAGELLAR HOOK-ASSOCIATED PROTEIN 1"/>
    <property type="match status" value="1"/>
</dbReference>
<evidence type="ECO:0000256" key="4">
    <source>
        <dbReference type="ARBA" id="ARBA00016244"/>
    </source>
</evidence>
<evidence type="ECO:0000256" key="2">
    <source>
        <dbReference type="ARBA" id="ARBA00004613"/>
    </source>
</evidence>
<dbReference type="AlphaFoldDB" id="A0A5B8SXY3"/>
<dbReference type="EMBL" id="CP042382">
    <property type="protein sequence ID" value="QEA39693.1"/>
    <property type="molecule type" value="Genomic_DNA"/>
</dbReference>
<keyword evidence="12" id="KW-0966">Cell projection</keyword>
<dbReference type="GO" id="GO:0009424">
    <property type="term" value="C:bacterial-type flagellum hook"/>
    <property type="evidence" value="ECO:0007669"/>
    <property type="project" value="UniProtKB-UniRule"/>
</dbReference>
<dbReference type="Pfam" id="PF00460">
    <property type="entry name" value="Flg_bb_rod"/>
    <property type="match status" value="1"/>
</dbReference>
<evidence type="ECO:0000256" key="8">
    <source>
        <dbReference type="SAM" id="Coils"/>
    </source>
</evidence>
<dbReference type="InterPro" id="IPR001444">
    <property type="entry name" value="Flag_bb_rod_N"/>
</dbReference>
<evidence type="ECO:0000256" key="3">
    <source>
        <dbReference type="ARBA" id="ARBA00009677"/>
    </source>
</evidence>
<dbReference type="PRINTS" id="PR01005">
    <property type="entry name" value="FLGHOOKAP1"/>
</dbReference>
<organism evidence="12 13">
    <name type="scientific">Pistricoccus aurantiacus</name>
    <dbReference type="NCBI Taxonomy" id="1883414"/>
    <lineage>
        <taxon>Bacteria</taxon>
        <taxon>Pseudomonadati</taxon>
        <taxon>Pseudomonadota</taxon>
        <taxon>Gammaproteobacteria</taxon>
        <taxon>Oceanospirillales</taxon>
        <taxon>Halomonadaceae</taxon>
        <taxon>Pistricoccus</taxon>
    </lineage>
</organism>
<dbReference type="GO" id="GO:0044780">
    <property type="term" value="P:bacterial-type flagellum assembly"/>
    <property type="evidence" value="ECO:0007669"/>
    <property type="project" value="InterPro"/>
</dbReference>
<evidence type="ECO:0000259" key="10">
    <source>
        <dbReference type="Pfam" id="PF06429"/>
    </source>
</evidence>
<evidence type="ECO:0000256" key="7">
    <source>
        <dbReference type="RuleBase" id="RU362065"/>
    </source>
</evidence>
<feature type="coiled-coil region" evidence="8">
    <location>
        <begin position="153"/>
        <end position="180"/>
    </location>
</feature>
<keyword evidence="13" id="KW-1185">Reference proteome</keyword>
<dbReference type="Pfam" id="PF06429">
    <property type="entry name" value="Flg_bbr_C"/>
    <property type="match status" value="1"/>
</dbReference>
<name>A0A5B8SXY3_9GAMM</name>
<comment type="subcellular location">
    <subcellularLocation>
        <location evidence="1 7">Bacterial flagellum</location>
    </subcellularLocation>
    <subcellularLocation>
        <location evidence="2 7">Secreted</location>
    </subcellularLocation>
</comment>
<keyword evidence="5 7" id="KW-0964">Secreted</keyword>
<evidence type="ECO:0000259" key="9">
    <source>
        <dbReference type="Pfam" id="PF00460"/>
    </source>
</evidence>
<dbReference type="KEGG" id="paur:FGL86_11860"/>
<dbReference type="NCBIfam" id="TIGR02492">
    <property type="entry name" value="flgK_ends"/>
    <property type="match status" value="1"/>
</dbReference>
<feature type="domain" description="Flagellar basal-body/hook protein C-terminal" evidence="10">
    <location>
        <begin position="509"/>
        <end position="548"/>
    </location>
</feature>
<reference evidence="12 13" key="1">
    <citation type="submission" date="2019-06" db="EMBL/GenBank/DDBJ databases">
        <title>Genome analyses of bacteria isolated from kimchi.</title>
        <authorList>
            <person name="Lee S."/>
            <person name="Ahn S."/>
            <person name="Roh S."/>
        </authorList>
    </citation>
    <scope>NUCLEOTIDE SEQUENCE [LARGE SCALE GENOMIC DNA]</scope>
    <source>
        <strain evidence="12 13">CBA4606</strain>
    </source>
</reference>
<accession>A0A5B8SXY3</accession>
<evidence type="ECO:0000259" key="11">
    <source>
        <dbReference type="Pfam" id="PF22638"/>
    </source>
</evidence>
<dbReference type="GO" id="GO:0005576">
    <property type="term" value="C:extracellular region"/>
    <property type="evidence" value="ECO:0007669"/>
    <property type="project" value="UniProtKB-SubCell"/>
</dbReference>
<dbReference type="PANTHER" id="PTHR30033:SF1">
    <property type="entry name" value="FLAGELLAR HOOK-ASSOCIATED PROTEIN 1"/>
    <property type="match status" value="1"/>
</dbReference>
<sequence>MSLFSIGLSGMHAAQNALLTTGNNINNAFTPGYNREITQLAEQDGRRGVTVVNVERQFDRYVSAQLNDATSASTALKTYDNQISQIDDLLADREAGLAPLIQSFFSSLEDLASAPSDPAARQGTIGNADTLSAQFRSFDAYLEDMQQGINGQIKDEVVQINNQTKQLAQLNREIGLARARSGEAPNSLLNQRDQVVAQLSERLDVKLSVQDGKSYNLTLSSGEPLVTGTRSFSLEAMASSTDPERIVVGVRDAGGNAAELAPGTISGGTLGGLTHFRSETLDDTQNQLGRLAISLAEGFNEQHRKGADLNGNLGEDMFKIGDPQAFASDRNGGRARVDSIAIDDYKELRATDYEIRINDNSPADASGFTIQRKDNGQKLEAGSDFTFDSANRTLSFGGVKLGFDGGTLNQGDRFEVQPVRHGAGGMENRISELDKIAAGIPDADNGTGDNRNALELQSLQNEKLVGGNASVNQAYSGLISDVGNRTSVIKVNLDAKQGLTEQLYAVQQSQSGVNLNDEAANLLRYQQFYQANAKVIEIGSTVIDTILGLRT</sequence>
<evidence type="ECO:0000313" key="12">
    <source>
        <dbReference type="EMBL" id="QEA39693.1"/>
    </source>
</evidence>
<dbReference type="Proteomes" id="UP000321272">
    <property type="component" value="Chromosome"/>
</dbReference>
<dbReference type="InterPro" id="IPR010930">
    <property type="entry name" value="Flg_bb/hook_C_dom"/>
</dbReference>
<evidence type="ECO:0000256" key="5">
    <source>
        <dbReference type="ARBA" id="ARBA00022525"/>
    </source>
</evidence>
<dbReference type="OrthoDB" id="9802553at2"/>
<keyword evidence="6 7" id="KW-0975">Bacterial flagellum</keyword>
<evidence type="ECO:0000256" key="6">
    <source>
        <dbReference type="ARBA" id="ARBA00023143"/>
    </source>
</evidence>
<proteinExistence type="inferred from homology"/>
<keyword evidence="8" id="KW-0175">Coiled coil</keyword>
<evidence type="ECO:0000256" key="1">
    <source>
        <dbReference type="ARBA" id="ARBA00004365"/>
    </source>
</evidence>
<dbReference type="InterPro" id="IPR053927">
    <property type="entry name" value="FlgK_helical"/>
</dbReference>
<feature type="domain" description="Flagellar hook-associated protein FlgK helical" evidence="11">
    <location>
        <begin position="83"/>
        <end position="318"/>
    </location>
</feature>
<dbReference type="GO" id="GO:0005198">
    <property type="term" value="F:structural molecule activity"/>
    <property type="evidence" value="ECO:0007669"/>
    <property type="project" value="UniProtKB-UniRule"/>
</dbReference>
<evidence type="ECO:0000313" key="13">
    <source>
        <dbReference type="Proteomes" id="UP000321272"/>
    </source>
</evidence>
<feature type="domain" description="Flagellar basal body rod protein N-terminal" evidence="9">
    <location>
        <begin position="6"/>
        <end position="33"/>
    </location>
</feature>
<comment type="similarity">
    <text evidence="3 7">Belongs to the flagella basal body rod proteins family.</text>
</comment>
<dbReference type="RefSeq" id="WP_147184741.1">
    <property type="nucleotide sequence ID" value="NZ_CP042382.1"/>
</dbReference>
<dbReference type="PROSITE" id="PS00588">
    <property type="entry name" value="FLAGELLA_BB_ROD"/>
    <property type="match status" value="1"/>
</dbReference>
<gene>
    <name evidence="7 12" type="primary">flgK</name>
    <name evidence="12" type="ORF">FGL86_11860</name>
</gene>
<keyword evidence="12" id="KW-0282">Flagellum</keyword>
<protein>
    <recommendedName>
        <fullName evidence="4 7">Flagellar hook-associated protein 1</fullName>
        <shortName evidence="7">HAP1</shortName>
    </recommendedName>
</protein>
<dbReference type="InterPro" id="IPR019776">
    <property type="entry name" value="Flagellar_basal_body_rod_CS"/>
</dbReference>
<dbReference type="InterPro" id="IPR002371">
    <property type="entry name" value="FlgK"/>
</dbReference>